<keyword evidence="2" id="KW-1185">Reference proteome</keyword>
<name>A0ABZ2YHE1_9BACT</name>
<gene>
    <name evidence="1" type="ORF">WJU16_14390</name>
</gene>
<organism evidence="1 2">
    <name type="scientific">Chitinophaga pollutisoli</name>
    <dbReference type="NCBI Taxonomy" id="3133966"/>
    <lineage>
        <taxon>Bacteria</taxon>
        <taxon>Pseudomonadati</taxon>
        <taxon>Bacteroidota</taxon>
        <taxon>Chitinophagia</taxon>
        <taxon>Chitinophagales</taxon>
        <taxon>Chitinophagaceae</taxon>
        <taxon>Chitinophaga</taxon>
    </lineage>
</organism>
<sequence length="81" mass="9228">METTPISSHNLLVYLHSELVQLPKTFRDHVCRECGWSNATFYRKAKGAYPISNAERDKILSVGDKLLKNVSSVSNRFKSSR</sequence>
<accession>A0ABZ2YHE1</accession>
<proteinExistence type="predicted"/>
<reference evidence="2" key="1">
    <citation type="submission" date="2024-03" db="EMBL/GenBank/DDBJ databases">
        <title>Chitinophaga horti sp. nov., isolated from garden soil.</title>
        <authorList>
            <person name="Lee D.S."/>
            <person name="Han D.M."/>
            <person name="Baek J.H."/>
            <person name="Choi D.G."/>
            <person name="Jeon J.H."/>
            <person name="Jeon C.O."/>
        </authorList>
    </citation>
    <scope>NUCLEOTIDE SEQUENCE [LARGE SCALE GENOMIC DNA]</scope>
    <source>
        <strain evidence="2">GPA1</strain>
    </source>
</reference>
<dbReference type="Proteomes" id="UP001485459">
    <property type="component" value="Chromosome"/>
</dbReference>
<evidence type="ECO:0000313" key="2">
    <source>
        <dbReference type="Proteomes" id="UP001485459"/>
    </source>
</evidence>
<dbReference type="RefSeq" id="WP_341834187.1">
    <property type="nucleotide sequence ID" value="NZ_CP149822.1"/>
</dbReference>
<dbReference type="EMBL" id="CP149822">
    <property type="protein sequence ID" value="WZN39190.1"/>
    <property type="molecule type" value="Genomic_DNA"/>
</dbReference>
<protein>
    <submittedName>
        <fullName evidence="1">Uncharacterized protein</fullName>
    </submittedName>
</protein>
<evidence type="ECO:0000313" key="1">
    <source>
        <dbReference type="EMBL" id="WZN39190.1"/>
    </source>
</evidence>